<dbReference type="RefSeq" id="WP_165112039.1">
    <property type="nucleotide sequence ID" value="NZ_JAALAA010000013.1"/>
</dbReference>
<evidence type="ECO:0000256" key="7">
    <source>
        <dbReference type="ARBA" id="ARBA00023027"/>
    </source>
</evidence>
<evidence type="ECO:0000256" key="5">
    <source>
        <dbReference type="ARBA" id="ARBA00022833"/>
    </source>
</evidence>
<dbReference type="InterPro" id="IPR036291">
    <property type="entry name" value="NAD(P)-bd_dom_sf"/>
</dbReference>
<dbReference type="Proteomes" id="UP000483261">
    <property type="component" value="Unassembled WGS sequence"/>
</dbReference>
<keyword evidence="6" id="KW-0560">Oxidoreductase</keyword>
<dbReference type="Pfam" id="PF08240">
    <property type="entry name" value="ADH_N"/>
    <property type="match status" value="1"/>
</dbReference>
<evidence type="ECO:0000313" key="12">
    <source>
        <dbReference type="Proteomes" id="UP000483261"/>
    </source>
</evidence>
<dbReference type="Pfam" id="PF00107">
    <property type="entry name" value="ADH_zinc_N"/>
    <property type="match status" value="1"/>
</dbReference>
<evidence type="ECO:0000256" key="6">
    <source>
        <dbReference type="ARBA" id="ARBA00023002"/>
    </source>
</evidence>
<dbReference type="InterPro" id="IPR013149">
    <property type="entry name" value="ADH-like_C"/>
</dbReference>
<keyword evidence="4 8" id="KW-0479">Metal-binding</keyword>
<feature type="domain" description="Alcohol dehydrogenase-like N-terminal" evidence="10">
    <location>
        <begin position="24"/>
        <end position="132"/>
    </location>
</feature>
<evidence type="ECO:0000256" key="8">
    <source>
        <dbReference type="RuleBase" id="RU361277"/>
    </source>
</evidence>
<dbReference type="PROSITE" id="PS00059">
    <property type="entry name" value="ADH_ZINC"/>
    <property type="match status" value="1"/>
</dbReference>
<keyword evidence="5 8" id="KW-0862">Zinc</keyword>
<dbReference type="SUPFAM" id="SSF50129">
    <property type="entry name" value="GroES-like"/>
    <property type="match status" value="1"/>
</dbReference>
<comment type="similarity">
    <text evidence="2 8">Belongs to the zinc-containing alcohol dehydrogenase family.</text>
</comment>
<sequence>MARVAVWRGGAEVTLENVALPEPGPGETLVEIDLATVCGSDHHTVAGRRPGACPSVLGHEGVGRVVGTGRRVVWGVTVSCGACDRCRRGLTAKCRSVRKLGHEAYEAAWPLSGTYATHVLLPAGTAVVPVPDALADEVAAPAGCATATVMAALERAGSLRERRVLVVGAGMLGLTAVAAAADAGAAEIVVSDVDPARLELARAFGATWTVTAGQALPPVDVALDFSGAAAAVEAALGALDIGGSLVLVGSVSPGRAIAVDPEAVVRGWRSVSGVHNYEPRHLEQAVAFLAASERPWAELVEEPVGLDRLGDVLTTELGRPRASVRPRED</sequence>
<feature type="domain" description="Alcohol dehydrogenase-like C-terminal" evidence="9">
    <location>
        <begin position="172"/>
        <end position="290"/>
    </location>
</feature>
<keyword evidence="7" id="KW-0520">NAD</keyword>
<dbReference type="AlphaFoldDB" id="A0A6M1RDK3"/>
<dbReference type="Gene3D" id="3.40.50.720">
    <property type="entry name" value="NAD(P)-binding Rossmann-like Domain"/>
    <property type="match status" value="1"/>
</dbReference>
<evidence type="ECO:0000259" key="9">
    <source>
        <dbReference type="Pfam" id="PF00107"/>
    </source>
</evidence>
<name>A0A6M1RDK3_9ACTN</name>
<keyword evidence="12" id="KW-1185">Reference proteome</keyword>
<comment type="cofactor">
    <cofactor evidence="1 8">
        <name>Zn(2+)</name>
        <dbReference type="ChEBI" id="CHEBI:29105"/>
    </cofactor>
</comment>
<evidence type="ECO:0000256" key="3">
    <source>
        <dbReference type="ARBA" id="ARBA00013190"/>
    </source>
</evidence>
<dbReference type="InterPro" id="IPR013154">
    <property type="entry name" value="ADH-like_N"/>
</dbReference>
<evidence type="ECO:0000256" key="4">
    <source>
        <dbReference type="ARBA" id="ARBA00022723"/>
    </source>
</evidence>
<evidence type="ECO:0000259" key="10">
    <source>
        <dbReference type="Pfam" id="PF08240"/>
    </source>
</evidence>
<proteinExistence type="inferred from homology"/>
<dbReference type="CDD" id="cd08231">
    <property type="entry name" value="MDR_TM0436_like"/>
    <property type="match status" value="1"/>
</dbReference>
<dbReference type="GO" id="GO:0005737">
    <property type="term" value="C:cytoplasm"/>
    <property type="evidence" value="ECO:0007669"/>
    <property type="project" value="TreeGrafter"/>
</dbReference>
<dbReference type="InterPro" id="IPR011032">
    <property type="entry name" value="GroES-like_sf"/>
</dbReference>
<dbReference type="EC" id="1.1.1.1" evidence="3"/>
<evidence type="ECO:0000256" key="2">
    <source>
        <dbReference type="ARBA" id="ARBA00008072"/>
    </source>
</evidence>
<dbReference type="SUPFAM" id="SSF51735">
    <property type="entry name" value="NAD(P)-binding Rossmann-fold domains"/>
    <property type="match status" value="1"/>
</dbReference>
<evidence type="ECO:0000256" key="1">
    <source>
        <dbReference type="ARBA" id="ARBA00001947"/>
    </source>
</evidence>
<dbReference type="InterPro" id="IPR002328">
    <property type="entry name" value="ADH_Zn_CS"/>
</dbReference>
<accession>A0A6M1RDK3</accession>
<dbReference type="PANTHER" id="PTHR42940:SF3">
    <property type="entry name" value="ALCOHOL DEHYDROGENASE 1-RELATED"/>
    <property type="match status" value="1"/>
</dbReference>
<comment type="caution">
    <text evidence="11">The sequence shown here is derived from an EMBL/GenBank/DDBJ whole genome shotgun (WGS) entry which is preliminary data.</text>
</comment>
<dbReference type="NCBIfam" id="TIGR03366">
    <property type="entry name" value="HpnZ_proposed"/>
    <property type="match status" value="1"/>
</dbReference>
<organism evidence="11 12">
    <name type="scientific">Nocardioides turkmenicus</name>
    <dbReference type="NCBI Taxonomy" id="2711220"/>
    <lineage>
        <taxon>Bacteria</taxon>
        <taxon>Bacillati</taxon>
        <taxon>Actinomycetota</taxon>
        <taxon>Actinomycetes</taxon>
        <taxon>Propionibacteriales</taxon>
        <taxon>Nocardioidaceae</taxon>
        <taxon>Nocardioides</taxon>
    </lineage>
</organism>
<evidence type="ECO:0000313" key="11">
    <source>
        <dbReference type="EMBL" id="NGN94327.1"/>
    </source>
</evidence>
<dbReference type="GO" id="GO:0008270">
    <property type="term" value="F:zinc ion binding"/>
    <property type="evidence" value="ECO:0007669"/>
    <property type="project" value="InterPro"/>
</dbReference>
<dbReference type="GO" id="GO:0004022">
    <property type="term" value="F:alcohol dehydrogenase (NAD+) activity"/>
    <property type="evidence" value="ECO:0007669"/>
    <property type="project" value="UniProtKB-EC"/>
</dbReference>
<dbReference type="Gene3D" id="3.90.180.10">
    <property type="entry name" value="Medium-chain alcohol dehydrogenases, catalytic domain"/>
    <property type="match status" value="1"/>
</dbReference>
<gene>
    <name evidence="11" type="ORF">G5C66_16470</name>
</gene>
<dbReference type="EMBL" id="JAALAA010000013">
    <property type="protein sequence ID" value="NGN94327.1"/>
    <property type="molecule type" value="Genomic_DNA"/>
</dbReference>
<reference evidence="11 12" key="1">
    <citation type="submission" date="2020-02" db="EMBL/GenBank/DDBJ databases">
        <title>Whole-genome analyses of novel actinobacteria.</title>
        <authorList>
            <person name="Sahin N."/>
        </authorList>
    </citation>
    <scope>NUCLEOTIDE SEQUENCE [LARGE SCALE GENOMIC DNA]</scope>
    <source>
        <strain evidence="11 12">KC13</strain>
    </source>
</reference>
<dbReference type="InterPro" id="IPR017743">
    <property type="entry name" value="ADH_phosphonate_catab-assoc"/>
</dbReference>
<dbReference type="PANTHER" id="PTHR42940">
    <property type="entry name" value="ALCOHOL DEHYDROGENASE 1-RELATED"/>
    <property type="match status" value="1"/>
</dbReference>
<protein>
    <recommendedName>
        <fullName evidence="3">alcohol dehydrogenase</fullName>
        <ecNumber evidence="3">1.1.1.1</ecNumber>
    </recommendedName>
</protein>